<evidence type="ECO:0000313" key="3">
    <source>
        <dbReference type="Proteomes" id="UP001419910"/>
    </source>
</evidence>
<evidence type="ECO:0000256" key="1">
    <source>
        <dbReference type="SAM" id="MobiDB-lite"/>
    </source>
</evidence>
<dbReference type="RefSeq" id="WP_343892343.1">
    <property type="nucleotide sequence ID" value="NZ_BAAAEH010000057.1"/>
</dbReference>
<proteinExistence type="predicted"/>
<sequence>MIETRLHDDIPEIVIDDPSVKRRPDILGRQIGLNSIVEALRRYRDRLGDDFGPSPQLTRRAAEARPLERQPPQQR</sequence>
<accession>A0ABU9YB50</accession>
<evidence type="ECO:0000313" key="2">
    <source>
        <dbReference type="EMBL" id="MEN2793005.1"/>
    </source>
</evidence>
<dbReference type="Proteomes" id="UP001419910">
    <property type="component" value="Unassembled WGS sequence"/>
</dbReference>
<feature type="region of interest" description="Disordered" evidence="1">
    <location>
        <begin position="46"/>
        <end position="75"/>
    </location>
</feature>
<organism evidence="2 3">
    <name type="scientific">Sphingomonas oligophenolica</name>
    <dbReference type="NCBI Taxonomy" id="301154"/>
    <lineage>
        <taxon>Bacteria</taxon>
        <taxon>Pseudomonadati</taxon>
        <taxon>Pseudomonadota</taxon>
        <taxon>Alphaproteobacteria</taxon>
        <taxon>Sphingomonadales</taxon>
        <taxon>Sphingomonadaceae</taxon>
        <taxon>Sphingomonas</taxon>
    </lineage>
</organism>
<gene>
    <name evidence="2" type="ORF">ABC974_25495</name>
</gene>
<protein>
    <submittedName>
        <fullName evidence="2">Uncharacterized protein</fullName>
    </submittedName>
</protein>
<name>A0ABU9YB50_9SPHN</name>
<keyword evidence="3" id="KW-1185">Reference proteome</keyword>
<reference evidence="2 3" key="1">
    <citation type="submission" date="2024-05" db="EMBL/GenBank/DDBJ databases">
        <authorList>
            <person name="Liu Q."/>
            <person name="Xin Y.-H."/>
        </authorList>
    </citation>
    <scope>NUCLEOTIDE SEQUENCE [LARGE SCALE GENOMIC DNA]</scope>
    <source>
        <strain evidence="2 3">CGMCC 1.10181</strain>
    </source>
</reference>
<comment type="caution">
    <text evidence="2">The sequence shown here is derived from an EMBL/GenBank/DDBJ whole genome shotgun (WGS) entry which is preliminary data.</text>
</comment>
<dbReference type="EMBL" id="JBDIME010000037">
    <property type="protein sequence ID" value="MEN2793005.1"/>
    <property type="molecule type" value="Genomic_DNA"/>
</dbReference>